<evidence type="ECO:0000256" key="10">
    <source>
        <dbReference type="ARBA" id="ARBA00023136"/>
    </source>
</evidence>
<keyword evidence="14" id="KW-1185">Reference proteome</keyword>
<comment type="subcellular location">
    <subcellularLocation>
        <location evidence="1">Cell membrane</location>
        <topology evidence="1">Multi-pass membrane protein</topology>
    </subcellularLocation>
</comment>
<keyword evidence="6 12" id="KW-0812">Transmembrane</keyword>
<dbReference type="CDD" id="cd12833">
    <property type="entry name" value="ZntB-like_1"/>
    <property type="match status" value="1"/>
</dbReference>
<dbReference type="EMBL" id="RKQK01000001">
    <property type="protein sequence ID" value="RPE71404.1"/>
    <property type="molecule type" value="Genomic_DNA"/>
</dbReference>
<feature type="transmembrane region" description="Helical" evidence="12">
    <location>
        <begin position="280"/>
        <end position="301"/>
    </location>
</feature>
<keyword evidence="4" id="KW-1003">Cell membrane</keyword>
<evidence type="ECO:0000256" key="4">
    <source>
        <dbReference type="ARBA" id="ARBA00022475"/>
    </source>
</evidence>
<dbReference type="GO" id="GO:0015087">
    <property type="term" value="F:cobalt ion transmembrane transporter activity"/>
    <property type="evidence" value="ECO:0007669"/>
    <property type="project" value="TreeGrafter"/>
</dbReference>
<evidence type="ECO:0000256" key="3">
    <source>
        <dbReference type="ARBA" id="ARBA00022448"/>
    </source>
</evidence>
<evidence type="ECO:0000256" key="9">
    <source>
        <dbReference type="ARBA" id="ARBA00023065"/>
    </source>
</evidence>
<dbReference type="RefSeq" id="WP_123791624.1">
    <property type="nucleotide sequence ID" value="NZ_RKQK01000001.1"/>
</dbReference>
<protein>
    <submittedName>
        <fullName evidence="13">Zinc transporter</fullName>
    </submittedName>
</protein>
<dbReference type="Gene3D" id="3.30.460.20">
    <property type="entry name" value="CorA soluble domain-like"/>
    <property type="match status" value="1"/>
</dbReference>
<evidence type="ECO:0000256" key="5">
    <source>
        <dbReference type="ARBA" id="ARBA00022519"/>
    </source>
</evidence>
<keyword evidence="10 12" id="KW-0472">Membrane</keyword>
<dbReference type="SUPFAM" id="SSF143865">
    <property type="entry name" value="CorA soluble domain-like"/>
    <property type="match status" value="1"/>
</dbReference>
<evidence type="ECO:0000313" key="13">
    <source>
        <dbReference type="EMBL" id="RPE71404.1"/>
    </source>
</evidence>
<evidence type="ECO:0000256" key="2">
    <source>
        <dbReference type="ARBA" id="ARBA00009765"/>
    </source>
</evidence>
<evidence type="ECO:0000256" key="7">
    <source>
        <dbReference type="ARBA" id="ARBA00022833"/>
    </source>
</evidence>
<evidence type="ECO:0000313" key="14">
    <source>
        <dbReference type="Proteomes" id="UP000269689"/>
    </source>
</evidence>
<evidence type="ECO:0000256" key="6">
    <source>
        <dbReference type="ARBA" id="ARBA00022692"/>
    </source>
</evidence>
<dbReference type="PANTHER" id="PTHR46494:SF3">
    <property type="entry name" value="ZINC TRANSPORT PROTEIN ZNTB"/>
    <property type="match status" value="1"/>
</dbReference>
<comment type="caution">
    <text evidence="13">The sequence shown here is derived from an EMBL/GenBank/DDBJ whole genome shotgun (WGS) entry which is preliminary data.</text>
</comment>
<keyword evidence="5" id="KW-0997">Cell inner membrane</keyword>
<dbReference type="SUPFAM" id="SSF144083">
    <property type="entry name" value="Magnesium transport protein CorA, transmembrane region"/>
    <property type="match status" value="1"/>
</dbReference>
<dbReference type="InterPro" id="IPR045861">
    <property type="entry name" value="CorA_cytoplasmic_dom"/>
</dbReference>
<dbReference type="Proteomes" id="UP000269689">
    <property type="component" value="Unassembled WGS sequence"/>
</dbReference>
<keyword evidence="3" id="KW-0813">Transport</keyword>
<organism evidence="13 14">
    <name type="scientific">Pacificibacter maritimus</name>
    <dbReference type="NCBI Taxonomy" id="762213"/>
    <lineage>
        <taxon>Bacteria</taxon>
        <taxon>Pseudomonadati</taxon>
        <taxon>Pseudomonadota</taxon>
        <taxon>Alphaproteobacteria</taxon>
        <taxon>Rhodobacterales</taxon>
        <taxon>Roseobacteraceae</taxon>
        <taxon>Pacificibacter</taxon>
    </lineage>
</organism>
<accession>A0A3N4VER6</accession>
<feature type="transmembrane region" description="Helical" evidence="12">
    <location>
        <begin position="313"/>
        <end position="333"/>
    </location>
</feature>
<dbReference type="GO" id="GO:0000287">
    <property type="term" value="F:magnesium ion binding"/>
    <property type="evidence" value="ECO:0007669"/>
    <property type="project" value="TreeGrafter"/>
</dbReference>
<keyword evidence="7" id="KW-0862">Zinc</keyword>
<proteinExistence type="inferred from homology"/>
<evidence type="ECO:0000256" key="11">
    <source>
        <dbReference type="SAM" id="Coils"/>
    </source>
</evidence>
<keyword evidence="9" id="KW-0406">Ion transport</keyword>
<reference evidence="13 14" key="1">
    <citation type="submission" date="2018-11" db="EMBL/GenBank/DDBJ databases">
        <title>Genomic Encyclopedia of Type Strains, Phase IV (KMG-IV): sequencing the most valuable type-strain genomes for metagenomic binning, comparative biology and taxonomic classification.</title>
        <authorList>
            <person name="Goeker M."/>
        </authorList>
    </citation>
    <scope>NUCLEOTIDE SEQUENCE [LARGE SCALE GENOMIC DNA]</scope>
    <source>
        <strain evidence="13 14">DSM 104731</strain>
    </source>
</reference>
<dbReference type="Gene3D" id="1.20.58.340">
    <property type="entry name" value="Magnesium transport protein CorA, transmembrane region"/>
    <property type="match status" value="2"/>
</dbReference>
<dbReference type="InterPro" id="IPR045863">
    <property type="entry name" value="CorA_TM1_TM2"/>
</dbReference>
<gene>
    <name evidence="13" type="ORF">EDD53_0522</name>
</gene>
<dbReference type="GO" id="GO:0050897">
    <property type="term" value="F:cobalt ion binding"/>
    <property type="evidence" value="ECO:0007669"/>
    <property type="project" value="TreeGrafter"/>
</dbReference>
<sequence length="341" mass="37250">MPSIASRTAAPKAQLFALDGHGGSRSADLQDFAEGSATLGADGFCFAWVHSAPHSADADQTTTHAELALFNLDSFVFDALTASETRPRCTVHGDGVILNLRGVNLNEGAAPEDMISARFWIEGKVIIGVWKRPLKAIGDLFDSMARGKAPETPGDLIAKLALRLSDRAEPIVAELNEAIDSLEDELIDSSTLQSVRRKLAVLRHSATTLRRYMFPQRDALSTLEIEDLSWLKDQDRSRLREAADRVTRLAEELDAIRDRAQIVQDQIMDRRAETMNSQMLLLSIVAAIFLPLGLLTGLLGVNVGGIPLANNAWGFAVVCVVLVMVSIGQIWLFKRMGMFGK</sequence>
<dbReference type="GO" id="GO:0015095">
    <property type="term" value="F:magnesium ion transmembrane transporter activity"/>
    <property type="evidence" value="ECO:0007669"/>
    <property type="project" value="TreeGrafter"/>
</dbReference>
<comment type="similarity">
    <text evidence="2">Belongs to the CorA metal ion transporter (MIT) (TC 1.A.35) family.</text>
</comment>
<dbReference type="AlphaFoldDB" id="A0A3N4VER6"/>
<evidence type="ECO:0000256" key="1">
    <source>
        <dbReference type="ARBA" id="ARBA00004651"/>
    </source>
</evidence>
<dbReference type="PANTHER" id="PTHR46494">
    <property type="entry name" value="CORA FAMILY METAL ION TRANSPORTER (EUROFUNG)"/>
    <property type="match status" value="1"/>
</dbReference>
<dbReference type="GO" id="GO:0005886">
    <property type="term" value="C:plasma membrane"/>
    <property type="evidence" value="ECO:0007669"/>
    <property type="project" value="UniProtKB-SubCell"/>
</dbReference>
<dbReference type="Pfam" id="PF01544">
    <property type="entry name" value="CorA"/>
    <property type="match status" value="1"/>
</dbReference>
<dbReference type="OrthoDB" id="9803484at2"/>
<evidence type="ECO:0000256" key="12">
    <source>
        <dbReference type="SAM" id="Phobius"/>
    </source>
</evidence>
<dbReference type="InterPro" id="IPR002523">
    <property type="entry name" value="MgTranspt_CorA/ZnTranspt_ZntB"/>
</dbReference>
<keyword evidence="11" id="KW-0175">Coiled coil</keyword>
<keyword evidence="8 12" id="KW-1133">Transmembrane helix</keyword>
<name>A0A3N4VER6_9RHOB</name>
<evidence type="ECO:0000256" key="8">
    <source>
        <dbReference type="ARBA" id="ARBA00022989"/>
    </source>
</evidence>
<feature type="coiled-coil region" evidence="11">
    <location>
        <begin position="232"/>
        <end position="266"/>
    </location>
</feature>